<dbReference type="AlphaFoldDB" id="A0AAE0EXS4"/>
<name>A0AAE0EXS4_9CHLO</name>
<sequence>MWEVQDTTIYDTPPGVLVPAEVSAKLSLDDQVDKIVAQCARAKPLGEVVVLPPVDCETPLSFTVFDWPRFTNFTCYQFDAYKKLGGHQLYEACHHNLLAPFEVPYYTPSNASSNALDVASLVPGGSGDSEGQTSIPITDSTTSSEKVVPSVAVMGIVAPSASMAVDVSPSNAVPNATVPSEAAIDLAAPKVLMAPLTPNASPNTSKVGLVIGHCNHKLEWLAGEEFTCQQYDVIIYQRCGQVTSVPSNVQNCTSVLTVSNKGQDSIVLYEHLVRHYDDGGLHRIVAYIPGEPNCGAHSTCDATRPLTECTCLAMLQSSLRSMLATPNVSYAPLNGHIISMRATSWVALCDEVGNFTGVATHTNECNDGSLSWITSMRSMFAVSRGQIFRRPKAVYERMVVQLDSQVGRGAHWWRQIEERMNGMLFDCSPFGWLRNDTGVSKPCMDWGPNWCRCAGKHALKHTLPAPPCGCSDSGHLSSDAYHASTPNDDCLGFTCSLSDGGSALVSDVATVRPSPAASFTPPVQMVVAVAPAASAPAIVATTPSIPPADVLSSSGNQAYGTSLTAYKLSSLPTDVTGVVSASGGISAPEPSDHIASTIGNVGSGGQTVPRLSAQVTSSSGDMMSGEVTVPKPSVLVSSFSKDVVSGEVDTPRLSPQATSVSGDVSIGGVVTLQPSAQATGASGNMTII</sequence>
<proteinExistence type="predicted"/>
<feature type="region of interest" description="Disordered" evidence="1">
    <location>
        <begin position="122"/>
        <end position="142"/>
    </location>
</feature>
<evidence type="ECO:0000313" key="2">
    <source>
        <dbReference type="EMBL" id="KAK3242935.1"/>
    </source>
</evidence>
<reference evidence="2 3" key="1">
    <citation type="journal article" date="2015" name="Genome Biol. Evol.">
        <title>Comparative Genomics of a Bacterivorous Green Alga Reveals Evolutionary Causalities and Consequences of Phago-Mixotrophic Mode of Nutrition.</title>
        <authorList>
            <person name="Burns J.A."/>
            <person name="Paasch A."/>
            <person name="Narechania A."/>
            <person name="Kim E."/>
        </authorList>
    </citation>
    <scope>NUCLEOTIDE SEQUENCE [LARGE SCALE GENOMIC DNA]</scope>
    <source>
        <strain evidence="2 3">PLY_AMNH</strain>
    </source>
</reference>
<dbReference type="EMBL" id="LGRX02033102">
    <property type="protein sequence ID" value="KAK3242935.1"/>
    <property type="molecule type" value="Genomic_DNA"/>
</dbReference>
<accession>A0AAE0EXS4</accession>
<feature type="compositionally biased region" description="Low complexity" evidence="1">
    <location>
        <begin position="133"/>
        <end position="142"/>
    </location>
</feature>
<dbReference type="Proteomes" id="UP001190700">
    <property type="component" value="Unassembled WGS sequence"/>
</dbReference>
<evidence type="ECO:0000313" key="3">
    <source>
        <dbReference type="Proteomes" id="UP001190700"/>
    </source>
</evidence>
<keyword evidence="3" id="KW-1185">Reference proteome</keyword>
<evidence type="ECO:0000256" key="1">
    <source>
        <dbReference type="SAM" id="MobiDB-lite"/>
    </source>
</evidence>
<comment type="caution">
    <text evidence="2">The sequence shown here is derived from an EMBL/GenBank/DDBJ whole genome shotgun (WGS) entry which is preliminary data.</text>
</comment>
<gene>
    <name evidence="2" type="ORF">CYMTET_47406</name>
</gene>
<organism evidence="2 3">
    <name type="scientific">Cymbomonas tetramitiformis</name>
    <dbReference type="NCBI Taxonomy" id="36881"/>
    <lineage>
        <taxon>Eukaryota</taxon>
        <taxon>Viridiplantae</taxon>
        <taxon>Chlorophyta</taxon>
        <taxon>Pyramimonadophyceae</taxon>
        <taxon>Pyramimonadales</taxon>
        <taxon>Pyramimonadaceae</taxon>
        <taxon>Cymbomonas</taxon>
    </lineage>
</organism>
<protein>
    <submittedName>
        <fullName evidence="2">Uncharacterized protein</fullName>
    </submittedName>
</protein>